<evidence type="ECO:0000256" key="3">
    <source>
        <dbReference type="ARBA" id="ARBA00022475"/>
    </source>
</evidence>
<dbReference type="Pfam" id="PF02608">
    <property type="entry name" value="Bmp"/>
    <property type="match status" value="1"/>
</dbReference>
<feature type="compositionally biased region" description="Basic and acidic residues" evidence="7">
    <location>
        <begin position="82"/>
        <end position="95"/>
    </location>
</feature>
<dbReference type="EMBL" id="LK933493">
    <property type="protein sequence ID" value="CDT78733.1"/>
    <property type="molecule type" value="Genomic_DNA"/>
</dbReference>
<evidence type="ECO:0000256" key="7">
    <source>
        <dbReference type="SAM" id="MobiDB-lite"/>
    </source>
</evidence>
<organism evidence="11">
    <name type="scientific">Clostridioides difficile</name>
    <name type="common">Peptoclostridium difficile</name>
    <dbReference type="NCBI Taxonomy" id="1496"/>
    <lineage>
        <taxon>Bacteria</taxon>
        <taxon>Bacillati</taxon>
        <taxon>Bacillota</taxon>
        <taxon>Clostridia</taxon>
        <taxon>Peptostreptococcales</taxon>
        <taxon>Peptostreptococcaceae</taxon>
        <taxon>Clostridioides</taxon>
    </lineage>
</organism>
<dbReference type="CDD" id="cd06354">
    <property type="entry name" value="PBP1_PrnA-like"/>
    <property type="match status" value="1"/>
</dbReference>
<accession>A0A068ZZK1</accession>
<evidence type="ECO:0000256" key="6">
    <source>
        <dbReference type="ARBA" id="ARBA00023288"/>
    </source>
</evidence>
<evidence type="ECO:0000256" key="8">
    <source>
        <dbReference type="SAM" id="Phobius"/>
    </source>
</evidence>
<gene>
    <name evidence="12" type="ORF">BN1095_780002</name>
    <name evidence="10" type="ORF">BN1096_230002</name>
    <name evidence="11" type="ORF">BN1097_220002</name>
</gene>
<feature type="domain" description="ABC transporter substrate-binding protein PnrA-like" evidence="9">
    <location>
        <begin position="110"/>
        <end position="392"/>
    </location>
</feature>
<evidence type="ECO:0000259" key="9">
    <source>
        <dbReference type="Pfam" id="PF02608"/>
    </source>
</evidence>
<dbReference type="AlphaFoldDB" id="A0A068ZZK1"/>
<feature type="region of interest" description="Disordered" evidence="7">
    <location>
        <begin position="64"/>
        <end position="101"/>
    </location>
</feature>
<dbReference type="InterPro" id="IPR050957">
    <property type="entry name" value="BMP_lipoprotein"/>
</dbReference>
<keyword evidence="6 10" id="KW-0449">Lipoprotein</keyword>
<feature type="transmembrane region" description="Helical" evidence="8">
    <location>
        <begin position="32"/>
        <end position="55"/>
    </location>
</feature>
<name>A0A068ZZK1_CLODI</name>
<dbReference type="InterPro" id="IPR028082">
    <property type="entry name" value="Peripla_BP_I"/>
</dbReference>
<evidence type="ECO:0000313" key="10">
    <source>
        <dbReference type="EMBL" id="CDS83754.1"/>
    </source>
</evidence>
<dbReference type="InterPro" id="IPR003760">
    <property type="entry name" value="PnrA-like"/>
</dbReference>
<evidence type="ECO:0000256" key="4">
    <source>
        <dbReference type="ARBA" id="ARBA00022729"/>
    </source>
</evidence>
<keyword evidence="8" id="KW-1133">Transmembrane helix</keyword>
<keyword evidence="8" id="KW-0812">Transmembrane</keyword>
<evidence type="ECO:0000256" key="5">
    <source>
        <dbReference type="ARBA" id="ARBA00023136"/>
    </source>
</evidence>
<keyword evidence="3" id="KW-1003">Cell membrane</keyword>
<comment type="similarity">
    <text evidence="2">Belongs to the BMP lipoprotein family.</text>
</comment>
<sequence>MDVIIDIYRKTYAEVGQTYLNQGVNFVKIKRILMACFVVVFTIFILAICNFDFGFDKVNKNNSNIDSAKSKQSESKSLPTSAEKDKSNSKSKNKEDDTEDDSYVRKTIGVLLDTENLNNESYNNNVLSALKRADEDFDVRIKLEKPKTSKSFKESIEKLHKYEPDLIIAVGARFAEPIKEAATKYPKQQFAIVDYTYKVQPANVISVSFQDNVTGYLAGLIAGKMTDTGKVGFIGGVEGSSRDKYESGFRKGLKTSNKDAELLVKYSNIFENPESARTIAKEMRDSDRDVVFSATEDDSKRAIQVARENGGKVIAINKDQYDMAPDNVISSIIKDVEQPVYELIKNVAKDGFKGSKVMEFKIKDGELGLTSKSSRNIPPDVLEYIKKEYNKVKDTY</sequence>
<dbReference type="PANTHER" id="PTHR34296">
    <property type="entry name" value="TRANSCRIPTIONAL ACTIVATOR PROTEIN MED"/>
    <property type="match status" value="1"/>
</dbReference>
<evidence type="ECO:0000313" key="11">
    <source>
        <dbReference type="EMBL" id="CDS83862.1"/>
    </source>
</evidence>
<proteinExistence type="inferred from homology"/>
<dbReference type="GO" id="GO:0005886">
    <property type="term" value="C:plasma membrane"/>
    <property type="evidence" value="ECO:0007669"/>
    <property type="project" value="UniProtKB-SubCell"/>
</dbReference>
<dbReference type="EMBL" id="LK932473">
    <property type="protein sequence ID" value="CDS83754.1"/>
    <property type="molecule type" value="Genomic_DNA"/>
</dbReference>
<keyword evidence="4" id="KW-0732">Signal</keyword>
<protein>
    <submittedName>
        <fullName evidence="11">Basic membrane protein</fullName>
    </submittedName>
    <submittedName>
        <fullName evidence="10">Putative lipoprotein</fullName>
    </submittedName>
</protein>
<dbReference type="SUPFAM" id="SSF53822">
    <property type="entry name" value="Periplasmic binding protein-like I"/>
    <property type="match status" value="1"/>
</dbReference>
<reference evidence="11" key="1">
    <citation type="submission" date="2014-07" db="EMBL/GenBank/DDBJ databases">
        <authorList>
            <person name="Monot Marc"/>
        </authorList>
    </citation>
    <scope>NUCLEOTIDE SEQUENCE</scope>
    <source>
        <strain evidence="12">7032989</strain>
        <strain evidence="11">7032994</strain>
    </source>
</reference>
<comment type="subcellular location">
    <subcellularLocation>
        <location evidence="1">Cell membrane</location>
        <topology evidence="1">Lipid-anchor</topology>
    </subcellularLocation>
</comment>
<dbReference type="Gene3D" id="3.40.50.2300">
    <property type="match status" value="2"/>
</dbReference>
<evidence type="ECO:0000256" key="1">
    <source>
        <dbReference type="ARBA" id="ARBA00004193"/>
    </source>
</evidence>
<dbReference type="EMBL" id="LK932357">
    <property type="protein sequence ID" value="CDS83862.1"/>
    <property type="molecule type" value="Genomic_DNA"/>
</dbReference>
<evidence type="ECO:0000313" key="12">
    <source>
        <dbReference type="EMBL" id="CDT78733.1"/>
    </source>
</evidence>
<keyword evidence="5 8" id="KW-0472">Membrane</keyword>
<dbReference type="PANTHER" id="PTHR34296:SF2">
    <property type="entry name" value="ABC TRANSPORTER GUANOSINE-BINDING PROTEIN NUPN"/>
    <property type="match status" value="1"/>
</dbReference>
<evidence type="ECO:0000256" key="2">
    <source>
        <dbReference type="ARBA" id="ARBA00008610"/>
    </source>
</evidence>